<proteinExistence type="predicted"/>
<protein>
    <recommendedName>
        <fullName evidence="3">Ketoreductase domain-containing protein</fullName>
    </recommendedName>
</protein>
<dbReference type="Proteomes" id="UP000193240">
    <property type="component" value="Unassembled WGS sequence"/>
</dbReference>
<name>A0A1Y2M0A2_EPING</name>
<reference evidence="4 5" key="1">
    <citation type="journal article" date="2017" name="Genome Announc.">
        <title>Genome sequence of the saprophytic ascomycete Epicoccum nigrum ICMP 19927 strain isolated from New Zealand.</title>
        <authorList>
            <person name="Fokin M."/>
            <person name="Fleetwood D."/>
            <person name="Weir B.S."/>
            <person name="Villas-Boas S.G."/>
        </authorList>
    </citation>
    <scope>NUCLEOTIDE SEQUENCE [LARGE SCALE GENOMIC DNA]</scope>
    <source>
        <strain evidence="4 5">ICMP 19927</strain>
    </source>
</reference>
<sequence>MDHFAKCDFKLIQVDTVFSVPSVLETFGYMQQGKHISKIVLKMRESTGKLLAEDVNNTKSVSTEFDAAASYLLISGLGNLTFFTRSAGVGNHDADFKREIKSIGCTVQIVRGDVTNAEDVARAMGETPAPLRGIIQMFMVLRDQTFDGIDIGDWNAVTMSKVQETWNLHNTVLEKGLDLDFFLLFSSLSGTLGQVG</sequence>
<evidence type="ECO:0000313" key="5">
    <source>
        <dbReference type="Proteomes" id="UP000193240"/>
    </source>
</evidence>
<dbReference type="GO" id="GO:0044550">
    <property type="term" value="P:secondary metabolite biosynthetic process"/>
    <property type="evidence" value="ECO:0007669"/>
    <property type="project" value="TreeGrafter"/>
</dbReference>
<dbReference type="InterPro" id="IPR036291">
    <property type="entry name" value="NAD(P)-bd_dom_sf"/>
</dbReference>
<evidence type="ECO:0000259" key="3">
    <source>
        <dbReference type="SMART" id="SM00822"/>
    </source>
</evidence>
<dbReference type="InterPro" id="IPR057326">
    <property type="entry name" value="KR_dom"/>
</dbReference>
<dbReference type="PANTHER" id="PTHR43775:SF37">
    <property type="entry name" value="SI:DKEY-61P9.11"/>
    <property type="match status" value="1"/>
</dbReference>
<dbReference type="GO" id="GO:0004312">
    <property type="term" value="F:fatty acid synthase activity"/>
    <property type="evidence" value="ECO:0007669"/>
    <property type="project" value="TreeGrafter"/>
</dbReference>
<evidence type="ECO:0000313" key="4">
    <source>
        <dbReference type="EMBL" id="OSS48877.1"/>
    </source>
</evidence>
<dbReference type="Gene3D" id="3.90.180.10">
    <property type="entry name" value="Medium-chain alcohol dehydrogenases, catalytic domain"/>
    <property type="match status" value="1"/>
</dbReference>
<accession>A0A1Y2M0A2</accession>
<dbReference type="STRING" id="105696.A0A1Y2M0A2"/>
<evidence type="ECO:0000256" key="2">
    <source>
        <dbReference type="ARBA" id="ARBA00022553"/>
    </source>
</evidence>
<evidence type="ECO:0000256" key="1">
    <source>
        <dbReference type="ARBA" id="ARBA00022450"/>
    </source>
</evidence>
<dbReference type="Pfam" id="PF08659">
    <property type="entry name" value="KR"/>
    <property type="match status" value="1"/>
</dbReference>
<feature type="domain" description="Ketoreductase" evidence="3">
    <location>
        <begin position="69"/>
        <end position="196"/>
    </location>
</feature>
<dbReference type="InParanoid" id="A0A1Y2M0A2"/>
<dbReference type="PANTHER" id="PTHR43775">
    <property type="entry name" value="FATTY ACID SYNTHASE"/>
    <property type="match status" value="1"/>
</dbReference>
<keyword evidence="1" id="KW-0596">Phosphopantetheine</keyword>
<dbReference type="EMBL" id="KZ107845">
    <property type="protein sequence ID" value="OSS48877.1"/>
    <property type="molecule type" value="Genomic_DNA"/>
</dbReference>
<organism evidence="4 5">
    <name type="scientific">Epicoccum nigrum</name>
    <name type="common">Soil fungus</name>
    <name type="synonym">Epicoccum purpurascens</name>
    <dbReference type="NCBI Taxonomy" id="105696"/>
    <lineage>
        <taxon>Eukaryota</taxon>
        <taxon>Fungi</taxon>
        <taxon>Dikarya</taxon>
        <taxon>Ascomycota</taxon>
        <taxon>Pezizomycotina</taxon>
        <taxon>Dothideomycetes</taxon>
        <taxon>Pleosporomycetidae</taxon>
        <taxon>Pleosporales</taxon>
        <taxon>Pleosporineae</taxon>
        <taxon>Didymellaceae</taxon>
        <taxon>Epicoccum</taxon>
    </lineage>
</organism>
<dbReference type="InterPro" id="IPR013968">
    <property type="entry name" value="PKS_KR"/>
</dbReference>
<keyword evidence="5" id="KW-1185">Reference proteome</keyword>
<dbReference type="GO" id="GO:0006633">
    <property type="term" value="P:fatty acid biosynthetic process"/>
    <property type="evidence" value="ECO:0007669"/>
    <property type="project" value="TreeGrafter"/>
</dbReference>
<dbReference type="SUPFAM" id="SSF51735">
    <property type="entry name" value="NAD(P)-binding Rossmann-fold domains"/>
    <property type="match status" value="1"/>
</dbReference>
<keyword evidence="2" id="KW-0597">Phosphoprotein</keyword>
<dbReference type="SMART" id="SM00822">
    <property type="entry name" value="PKS_KR"/>
    <property type="match status" value="1"/>
</dbReference>
<dbReference type="OMA" id="RMSHEEW"/>
<dbReference type="InterPro" id="IPR050091">
    <property type="entry name" value="PKS_NRPS_Biosynth_Enz"/>
</dbReference>
<gene>
    <name evidence="4" type="ORF">B5807_07174</name>
</gene>
<dbReference type="Gene3D" id="3.40.50.720">
    <property type="entry name" value="NAD(P)-binding Rossmann-like Domain"/>
    <property type="match status" value="1"/>
</dbReference>
<dbReference type="AlphaFoldDB" id="A0A1Y2M0A2"/>